<evidence type="ECO:0000256" key="2">
    <source>
        <dbReference type="ARBA" id="ARBA00022741"/>
    </source>
</evidence>
<comment type="subcellular location">
    <subcellularLocation>
        <location evidence="5">Cytoplasm</location>
    </subcellularLocation>
    <text evidence="5">Assembles at midcell at the inner surface of the cytoplasmic membrane.</text>
</comment>
<evidence type="ECO:0000313" key="10">
    <source>
        <dbReference type="EMBL" id="KZX14700.1"/>
    </source>
</evidence>
<feature type="binding site" evidence="5">
    <location>
        <begin position="136"/>
        <end position="138"/>
    </location>
    <ligand>
        <name>GTP</name>
        <dbReference type="ChEBI" id="CHEBI:37565"/>
    </ligand>
</feature>
<keyword evidence="3 5" id="KW-0342">GTP-binding</keyword>
<dbReference type="GO" id="GO:0005874">
    <property type="term" value="C:microtubule"/>
    <property type="evidence" value="ECO:0007669"/>
    <property type="project" value="InterPro"/>
</dbReference>
<dbReference type="STRING" id="49547.MBCUR_04120"/>
<dbReference type="InterPro" id="IPR037103">
    <property type="entry name" value="Tubulin/FtsZ-like_C"/>
</dbReference>
<dbReference type="PRINTS" id="PR00423">
    <property type="entry name" value="CELLDVISFTSZ"/>
</dbReference>
<evidence type="ECO:0000256" key="3">
    <source>
        <dbReference type="ARBA" id="ARBA00023134"/>
    </source>
</evidence>
<accession>A0A166CNZ8</accession>
<organism evidence="10 11">
    <name type="scientific">Methanobrevibacter curvatus</name>
    <dbReference type="NCBI Taxonomy" id="49547"/>
    <lineage>
        <taxon>Archaea</taxon>
        <taxon>Methanobacteriati</taxon>
        <taxon>Methanobacteriota</taxon>
        <taxon>Methanomada group</taxon>
        <taxon>Methanobacteria</taxon>
        <taxon>Methanobacteriales</taxon>
        <taxon>Methanobacteriaceae</taxon>
        <taxon>Methanobrevibacter</taxon>
    </lineage>
</organism>
<feature type="binding site" evidence="5">
    <location>
        <begin position="49"/>
        <end position="53"/>
    </location>
    <ligand>
        <name>GTP</name>
        <dbReference type="ChEBI" id="CHEBI:37565"/>
    </ligand>
</feature>
<dbReference type="PANTHER" id="PTHR30314:SF3">
    <property type="entry name" value="MITOCHONDRIAL DIVISION PROTEIN FSZA"/>
    <property type="match status" value="1"/>
</dbReference>
<dbReference type="Gene3D" id="3.30.1330.20">
    <property type="entry name" value="Tubulin/FtsZ, C-terminal domain"/>
    <property type="match status" value="1"/>
</dbReference>
<dbReference type="InterPro" id="IPR008280">
    <property type="entry name" value="Tub_FtsZ_C"/>
</dbReference>
<feature type="binding site" evidence="5">
    <location>
        <position position="171"/>
    </location>
    <ligand>
        <name>GTP</name>
        <dbReference type="ChEBI" id="CHEBI:37565"/>
    </ligand>
</feature>
<reference evidence="10 11" key="1">
    <citation type="submission" date="2016-04" db="EMBL/GenBank/DDBJ databases">
        <title>Genome sequence of Methanobrevibacter curvatus DSM 11111.</title>
        <authorList>
            <person name="Poehlein A."/>
            <person name="Seedorf H."/>
            <person name="Daniel R."/>
        </authorList>
    </citation>
    <scope>NUCLEOTIDE SEQUENCE [LARGE SCALE GENOMIC DNA]</scope>
    <source>
        <strain evidence="10 11">DSM 11111</strain>
    </source>
</reference>
<dbReference type="InterPro" id="IPR024757">
    <property type="entry name" value="FtsZ_C"/>
</dbReference>
<proteinExistence type="inferred from homology"/>
<dbReference type="PROSITE" id="PS00227">
    <property type="entry name" value="TUBULIN"/>
    <property type="match status" value="1"/>
</dbReference>
<keyword evidence="5 7" id="KW-0131">Cell cycle</keyword>
<dbReference type="GO" id="GO:0032153">
    <property type="term" value="C:cell division site"/>
    <property type="evidence" value="ECO:0007669"/>
    <property type="project" value="UniProtKB-UniRule"/>
</dbReference>
<dbReference type="InterPro" id="IPR020805">
    <property type="entry name" value="Cell_div_FtsZ_CS"/>
</dbReference>
<dbReference type="InterPro" id="IPR003008">
    <property type="entry name" value="Tubulin_FtsZ_GTPase"/>
</dbReference>
<evidence type="ECO:0000256" key="6">
    <source>
        <dbReference type="NCBIfam" id="TIGR00065"/>
    </source>
</evidence>
<keyword evidence="11" id="KW-1185">Reference proteome</keyword>
<dbReference type="RefSeq" id="WP_067089571.1">
    <property type="nucleotide sequence ID" value="NZ_LWMV01000072.1"/>
</dbReference>
<name>A0A166CNZ8_9EURY</name>
<comment type="caution">
    <text evidence="10">The sequence shown here is derived from an EMBL/GenBank/DDBJ whole genome shotgun (WGS) entry which is preliminary data.</text>
</comment>
<dbReference type="Pfam" id="PF00091">
    <property type="entry name" value="Tubulin"/>
    <property type="match status" value="1"/>
</dbReference>
<evidence type="ECO:0000313" key="11">
    <source>
        <dbReference type="Proteomes" id="UP000077245"/>
    </source>
</evidence>
<dbReference type="CDD" id="cd02201">
    <property type="entry name" value="FtsZ_type1"/>
    <property type="match status" value="1"/>
</dbReference>
<dbReference type="InterPro" id="IPR045061">
    <property type="entry name" value="FtsZ/CetZ"/>
</dbReference>
<dbReference type="SMART" id="SM00865">
    <property type="entry name" value="Tubulin_C"/>
    <property type="match status" value="1"/>
</dbReference>
<evidence type="ECO:0000256" key="4">
    <source>
        <dbReference type="ARBA" id="ARBA00023210"/>
    </source>
</evidence>
<feature type="binding site" evidence="5">
    <location>
        <position position="167"/>
    </location>
    <ligand>
        <name>GTP</name>
        <dbReference type="ChEBI" id="CHEBI:37565"/>
    </ligand>
</feature>
<dbReference type="InterPro" id="IPR036525">
    <property type="entry name" value="Tubulin/FtsZ_GTPase_sf"/>
</dbReference>
<dbReference type="EMBL" id="LWMV01000072">
    <property type="protein sequence ID" value="KZX14700.1"/>
    <property type="molecule type" value="Genomic_DNA"/>
</dbReference>
<dbReference type="OrthoDB" id="371908at2157"/>
<feature type="domain" description="Tubulin/FtsZ 2-layer sandwich" evidence="9">
    <location>
        <begin position="234"/>
        <end position="351"/>
    </location>
</feature>
<dbReference type="Proteomes" id="UP000077245">
    <property type="component" value="Unassembled WGS sequence"/>
</dbReference>
<evidence type="ECO:0000256" key="5">
    <source>
        <dbReference type="HAMAP-Rule" id="MF_00909"/>
    </source>
</evidence>
<keyword evidence="5" id="KW-0963">Cytoplasm</keyword>
<keyword evidence="5 7" id="KW-0132">Cell division</keyword>
<dbReference type="SUPFAM" id="SSF52490">
    <property type="entry name" value="Tubulin nucleotide-binding domain-like"/>
    <property type="match status" value="1"/>
</dbReference>
<dbReference type="HAMAP" id="MF_00909">
    <property type="entry name" value="FtsZ"/>
    <property type="match status" value="1"/>
</dbReference>
<dbReference type="Gene3D" id="3.40.50.1440">
    <property type="entry name" value="Tubulin/FtsZ, GTPase domain"/>
    <property type="match status" value="1"/>
</dbReference>
<dbReference type="Pfam" id="PF12327">
    <property type="entry name" value="FtsZ_C"/>
    <property type="match status" value="1"/>
</dbReference>
<dbReference type="GO" id="GO:0043093">
    <property type="term" value="P:FtsZ-dependent cytokinesis"/>
    <property type="evidence" value="ECO:0007669"/>
    <property type="project" value="UniProtKB-UniRule"/>
</dbReference>
<sequence>MKFIDEAIKESEKRLEKNKVPKATSEIDEDLIETITIAHPKIFAIGTGGAGNNTITRLNEKGVENLETITINSDAQDLLYSQADKKILIGRETCKGLGAGGKPEIGELCAEESIELIKDELSDANMVFITCGLGGGTGSGSAPVIAKTAKKLGALTIVVVSTPFISEGPQRVKNAVESLKKLKESADSVIVVPNEKLLEVAPNLPIITAYMVSDEILGKSVKGITDLIMKHGATNLDFSDVKSTMSDSGMSMIGMGESESGDRALESVYEALNSPLLDLDISEAQKAIVDIVGSNELTTEEVNKITSTISDYLAPGADIIMGIRVDNELQHTIRTTVIISGVKSQDLLSPAREVPEKQEESIQEPWENFDAVDDFLDDKF</sequence>
<dbReference type="SMART" id="SM00864">
    <property type="entry name" value="Tubulin"/>
    <property type="match status" value="1"/>
</dbReference>
<dbReference type="PROSITE" id="PS01135">
    <property type="entry name" value="FTSZ_2"/>
    <property type="match status" value="1"/>
</dbReference>
<dbReference type="InterPro" id="IPR000158">
    <property type="entry name" value="Cell_div_FtsZ"/>
</dbReference>
<keyword evidence="4 5" id="KW-0717">Septation</keyword>
<dbReference type="GO" id="GO:0051258">
    <property type="term" value="P:protein polymerization"/>
    <property type="evidence" value="ECO:0007669"/>
    <property type="project" value="UniProtKB-UniRule"/>
</dbReference>
<dbReference type="PROSITE" id="PS01134">
    <property type="entry name" value="FTSZ_1"/>
    <property type="match status" value="1"/>
</dbReference>
<dbReference type="PATRIC" id="fig|49547.3.peg.426"/>
<dbReference type="GO" id="GO:0005737">
    <property type="term" value="C:cytoplasm"/>
    <property type="evidence" value="ECO:0007669"/>
    <property type="project" value="UniProtKB-SubCell"/>
</dbReference>
<dbReference type="AlphaFoldDB" id="A0A166CNZ8"/>
<keyword evidence="2 5" id="KW-0547">Nucleotide-binding</keyword>
<dbReference type="GO" id="GO:0005525">
    <property type="term" value="F:GTP binding"/>
    <property type="evidence" value="ECO:0007669"/>
    <property type="project" value="UniProtKB-UniRule"/>
</dbReference>
<evidence type="ECO:0000256" key="7">
    <source>
        <dbReference type="RuleBase" id="RU003360"/>
    </source>
</evidence>
<dbReference type="InterPro" id="IPR017975">
    <property type="entry name" value="Tubulin_CS"/>
</dbReference>
<dbReference type="SUPFAM" id="SSF55307">
    <property type="entry name" value="Tubulin C-terminal domain-like"/>
    <property type="match status" value="1"/>
</dbReference>
<dbReference type="InterPro" id="IPR018316">
    <property type="entry name" value="Tubulin/FtsZ_2-layer-sand-dom"/>
</dbReference>
<evidence type="ECO:0000256" key="1">
    <source>
        <dbReference type="ARBA" id="ARBA00009690"/>
    </source>
</evidence>
<dbReference type="GO" id="GO:0007017">
    <property type="term" value="P:microtubule-based process"/>
    <property type="evidence" value="ECO:0007669"/>
    <property type="project" value="InterPro"/>
</dbReference>
<feature type="domain" description="Tubulin/FtsZ GTPase" evidence="8">
    <location>
        <begin position="41"/>
        <end position="232"/>
    </location>
</feature>
<comment type="subunit">
    <text evidence="5">Homodimer. Polymerizes to form a dynamic ring structure in a strictly GTP-dependent manner. Interacts directly with several other division proteins.</text>
</comment>
<evidence type="ECO:0000259" key="9">
    <source>
        <dbReference type="SMART" id="SM00865"/>
    </source>
</evidence>
<evidence type="ECO:0000259" key="8">
    <source>
        <dbReference type="SMART" id="SM00864"/>
    </source>
</evidence>
<protein>
    <recommendedName>
        <fullName evidence="5 6">Cell division protein FtsZ</fullName>
    </recommendedName>
</protein>
<dbReference type="GO" id="GO:0003924">
    <property type="term" value="F:GTPase activity"/>
    <property type="evidence" value="ECO:0007669"/>
    <property type="project" value="UniProtKB-UniRule"/>
</dbReference>
<dbReference type="PANTHER" id="PTHR30314">
    <property type="entry name" value="CELL DIVISION PROTEIN FTSZ-RELATED"/>
    <property type="match status" value="1"/>
</dbReference>
<comment type="function">
    <text evidence="5">Essential cell division protein that forms a contractile ring structure (Z ring) at the future cell division site. The regulation of the ring assembly controls the timing and the location of cell division. One of the functions of the FtsZ ring is to recruit other cell division proteins to the septum to produce a new cell wall between the dividing cells. Binds GTP and shows GTPase activity.</text>
</comment>
<dbReference type="NCBIfam" id="TIGR00065">
    <property type="entry name" value="ftsZ"/>
    <property type="match status" value="1"/>
</dbReference>
<feature type="binding site" evidence="5">
    <location>
        <position position="214"/>
    </location>
    <ligand>
        <name>GTP</name>
        <dbReference type="ChEBI" id="CHEBI:37565"/>
    </ligand>
</feature>
<gene>
    <name evidence="5 10" type="primary">ftsZ</name>
    <name evidence="10" type="ORF">MBCUR_04120</name>
</gene>
<comment type="similarity">
    <text evidence="1 5 7">Belongs to the FtsZ family.</text>
</comment>